<evidence type="ECO:0000313" key="3">
    <source>
        <dbReference type="Proteomes" id="UP001589750"/>
    </source>
</evidence>
<name>A0ABV5KD17_9ACTN</name>
<dbReference type="Proteomes" id="UP001589750">
    <property type="component" value="Unassembled WGS sequence"/>
</dbReference>
<evidence type="ECO:0000313" key="2">
    <source>
        <dbReference type="EMBL" id="MFB9314541.1"/>
    </source>
</evidence>
<dbReference type="RefSeq" id="WP_140011116.1">
    <property type="nucleotide sequence ID" value="NZ_JBHMDG010000022.1"/>
</dbReference>
<keyword evidence="3" id="KW-1185">Reference proteome</keyword>
<sequence>MGRRVGAVTGSGQATLVVIGNCQAESLRLLLDADDVVTHRLPAVHELTAADVVPLQRLLARTDLFVGQPVGDDYRGLPVGTAQLVACLPPGARTALVPTVRYAGLHPYHLLVHPPGLEKPDPPAVPYHDVRTVLAAAGRSALPPLTIEAVQAVADASVAELDRRERQHDTVRVSDLLARPVAGSMRTINHPGNAVLEPLAARLRAALGLDPRPPGVRRELLMSIHAPLLREVVAAHGLDVDPTADWTVEGEAVPVETVTAAHLAWYAARPEMLAAALERAEPIAALLRGA</sequence>
<comment type="caution">
    <text evidence="2">The sequence shown here is derived from an EMBL/GenBank/DDBJ whole genome shotgun (WGS) entry which is preliminary data.</text>
</comment>
<accession>A0ABV5KD17</accession>
<organism evidence="2 3">
    <name type="scientific">Nocardioides plantarum</name>
    <dbReference type="NCBI Taxonomy" id="29299"/>
    <lineage>
        <taxon>Bacteria</taxon>
        <taxon>Bacillati</taxon>
        <taxon>Actinomycetota</taxon>
        <taxon>Actinomycetes</taxon>
        <taxon>Propionibacteriales</taxon>
        <taxon>Nocardioidaceae</taxon>
        <taxon>Nocardioides</taxon>
    </lineage>
</organism>
<dbReference type="InterPro" id="IPR041307">
    <property type="entry name" value="WcbI"/>
</dbReference>
<proteinExistence type="predicted"/>
<reference evidence="2 3" key="1">
    <citation type="submission" date="2024-09" db="EMBL/GenBank/DDBJ databases">
        <authorList>
            <person name="Sun Q."/>
            <person name="Mori K."/>
        </authorList>
    </citation>
    <scope>NUCLEOTIDE SEQUENCE [LARGE SCALE GENOMIC DNA]</scope>
    <source>
        <strain evidence="2 3">JCM 9626</strain>
    </source>
</reference>
<gene>
    <name evidence="2" type="ORF">ACFFRI_15905</name>
</gene>
<feature type="domain" description="Polysaccharide biosynthesis enzyme WcbI" evidence="1">
    <location>
        <begin position="16"/>
        <end position="211"/>
    </location>
</feature>
<evidence type="ECO:0000259" key="1">
    <source>
        <dbReference type="Pfam" id="PF18588"/>
    </source>
</evidence>
<dbReference type="EMBL" id="JBHMDG010000022">
    <property type="protein sequence ID" value="MFB9314541.1"/>
    <property type="molecule type" value="Genomic_DNA"/>
</dbReference>
<dbReference type="Pfam" id="PF18588">
    <property type="entry name" value="WcbI"/>
    <property type="match status" value="1"/>
</dbReference>
<dbReference type="Gene3D" id="3.40.50.12080">
    <property type="match status" value="2"/>
</dbReference>
<protein>
    <submittedName>
        <fullName evidence="2">WcbI family polysaccharide biosynthesis putative acetyltransferase</fullName>
    </submittedName>
</protein>